<dbReference type="GO" id="GO:0006260">
    <property type="term" value="P:DNA replication"/>
    <property type="evidence" value="ECO:0007669"/>
    <property type="project" value="InterPro"/>
</dbReference>
<dbReference type="Gene3D" id="3.90.580.10">
    <property type="entry name" value="Zinc finger, CHC2-type domain"/>
    <property type="match status" value="1"/>
</dbReference>
<dbReference type="InterPro" id="IPR036977">
    <property type="entry name" value="DNA_primase_Znf_CHC2"/>
</dbReference>
<dbReference type="Proteomes" id="UP000305730">
    <property type="component" value="Unassembled WGS sequence"/>
</dbReference>
<dbReference type="GO" id="GO:0003677">
    <property type="term" value="F:DNA binding"/>
    <property type="evidence" value="ECO:0007669"/>
    <property type="project" value="InterPro"/>
</dbReference>
<dbReference type="GO" id="GO:0008270">
    <property type="term" value="F:zinc ion binding"/>
    <property type="evidence" value="ECO:0007669"/>
    <property type="project" value="InterPro"/>
</dbReference>
<reference evidence="4" key="2">
    <citation type="submission" date="2019-06" db="EMBL/GenBank/DDBJ databases">
        <title>Co-occurence of chitin degradation, pigmentation and bioactivity in marine Pseudoalteromonas.</title>
        <authorList>
            <person name="Sonnenschein E.C."/>
            <person name="Bech P.K."/>
        </authorList>
    </citation>
    <scope>NUCLEOTIDE SEQUENCE [LARGE SCALE GENOMIC DNA]</scope>
    <source>
        <strain evidence="4">S2231</strain>
        <strain evidence="1">S2233</strain>
    </source>
</reference>
<evidence type="ECO:0000313" key="1">
    <source>
        <dbReference type="EMBL" id="TMP45191.1"/>
    </source>
</evidence>
<dbReference type="SUPFAM" id="SSF57783">
    <property type="entry name" value="Zinc beta-ribbon"/>
    <property type="match status" value="1"/>
</dbReference>
<evidence type="ECO:0000313" key="2">
    <source>
        <dbReference type="EMBL" id="TMP61428.1"/>
    </source>
</evidence>
<dbReference type="EMBL" id="PNCL01000016">
    <property type="protein sequence ID" value="TMP61428.1"/>
    <property type="molecule type" value="Genomic_DNA"/>
</dbReference>
<protein>
    <recommendedName>
        <fullName evidence="5">Toprim domain-containing protein</fullName>
    </recommendedName>
</protein>
<dbReference type="EMBL" id="PNCK01000018">
    <property type="protein sequence ID" value="TMP45191.1"/>
    <property type="molecule type" value="Genomic_DNA"/>
</dbReference>
<dbReference type="OrthoDB" id="8536512at2"/>
<gene>
    <name evidence="2" type="ORF">CWB96_03845</name>
    <name evidence="1" type="ORF">CWB97_05165</name>
</gene>
<comment type="caution">
    <text evidence="2">The sequence shown here is derived from an EMBL/GenBank/DDBJ whole genome shotgun (WGS) entry which is preliminary data.</text>
</comment>
<dbReference type="AlphaFoldDB" id="A0A5S3XUM2"/>
<dbReference type="RefSeq" id="WP_138595483.1">
    <property type="nucleotide sequence ID" value="NZ_PNCK01000018.1"/>
</dbReference>
<reference evidence="2" key="3">
    <citation type="submission" date="2019-09" db="EMBL/GenBank/DDBJ databases">
        <title>Co-occurence of chitin degradation, pigmentation and bioactivity in marine Pseudoalteromonas.</title>
        <authorList>
            <person name="Sonnenschein E.C."/>
            <person name="Bech P.K."/>
        </authorList>
    </citation>
    <scope>NUCLEOTIDE SEQUENCE</scope>
    <source>
        <strain evidence="2">S2231</strain>
        <strain evidence="3">S2233</strain>
    </source>
</reference>
<evidence type="ECO:0008006" key="5">
    <source>
        <dbReference type="Google" id="ProtNLM"/>
    </source>
</evidence>
<dbReference type="Gene3D" id="3.40.1360.10">
    <property type="match status" value="1"/>
</dbReference>
<organism evidence="2 4">
    <name type="scientific">Pseudoalteromonas citrea</name>
    <dbReference type="NCBI Taxonomy" id="43655"/>
    <lineage>
        <taxon>Bacteria</taxon>
        <taxon>Pseudomonadati</taxon>
        <taxon>Pseudomonadota</taxon>
        <taxon>Gammaproteobacteria</taxon>
        <taxon>Alteromonadales</taxon>
        <taxon>Pseudoalteromonadaceae</taxon>
        <taxon>Pseudoalteromonas</taxon>
    </lineage>
</organism>
<sequence length="347" mass="38910">MKNAIWQQEKIISITQTMRTQDARQIPITDYLERIGAKFTRTQQGTNGLEYVYHSPTRSDSKPSLCVNIEKNIWSDVPVGAGGRLIELVCHVHNLPDNDVKSALEVLDSIYPTVHSFSNKAARIMANNVSQTLFDASTPSIAPTTNNATGLNKKSAAIEVLKVQALFSYPLKQYLQNDRKINLNIAKEYVQEVTCRLIASGKQFYSIGFASGSTFAIRNKNFKGFAGLGVDISVFDKGTSKTLLFEGFMDFLSYLTAKNLHTPPFTTVVLNSSAMLDRFVQFVAQHPAITEIDYFRDRDELNNKTTGLETLEQLNNSLSHLKINDLSSAYPNHKDLNEWLIEHVSHQ</sequence>
<proteinExistence type="predicted"/>
<evidence type="ECO:0000313" key="3">
    <source>
        <dbReference type="Proteomes" id="UP000305730"/>
    </source>
</evidence>
<keyword evidence="3" id="KW-1185">Reference proteome</keyword>
<evidence type="ECO:0000313" key="4">
    <source>
        <dbReference type="Proteomes" id="UP000307706"/>
    </source>
</evidence>
<name>A0A5S3XUM2_9GAMM</name>
<dbReference type="Pfam" id="PF13155">
    <property type="entry name" value="Toprim_2"/>
    <property type="match status" value="1"/>
</dbReference>
<reference evidence="3 4" key="1">
    <citation type="submission" date="2017-12" db="EMBL/GenBank/DDBJ databases">
        <authorList>
            <person name="Paulsen S."/>
            <person name="Gram L.K."/>
        </authorList>
    </citation>
    <scope>NUCLEOTIDE SEQUENCE [LARGE SCALE GENOMIC DNA]</scope>
    <source>
        <strain evidence="2 4">S2231</strain>
        <strain evidence="1 3">S2233</strain>
    </source>
</reference>
<dbReference type="Proteomes" id="UP000307706">
    <property type="component" value="Unassembled WGS sequence"/>
</dbReference>
<accession>A0A5S3XUM2</accession>